<dbReference type="GO" id="GO:0070006">
    <property type="term" value="F:metalloaminopeptidase activity"/>
    <property type="evidence" value="ECO:0000318"/>
    <property type="project" value="GO_Central"/>
</dbReference>
<dbReference type="PANTHER" id="PTHR11533">
    <property type="entry name" value="PROTEASE M1 ZINC METALLOPROTEASE"/>
    <property type="match status" value="1"/>
</dbReference>
<keyword evidence="9 17" id="KW-1133">Transmembrane helix</keyword>
<feature type="binding site" evidence="14">
    <location>
        <position position="386"/>
    </location>
    <ligand>
        <name>Zn(2+)</name>
        <dbReference type="ChEBI" id="CHEBI:29105"/>
        <note>catalytic</note>
    </ligand>
</feature>
<dbReference type="PRINTS" id="PR00756">
    <property type="entry name" value="ALADIPTASE"/>
</dbReference>
<proteinExistence type="inferred from homology"/>
<dbReference type="CDD" id="cd09601">
    <property type="entry name" value="M1_APN-Q_like"/>
    <property type="match status" value="1"/>
</dbReference>
<dbReference type="InterPro" id="IPR014782">
    <property type="entry name" value="Peptidase_M1_dom"/>
</dbReference>
<dbReference type="InterPro" id="IPR042097">
    <property type="entry name" value="Aminopeptidase_N-like_N_sf"/>
</dbReference>
<evidence type="ECO:0000259" key="19">
    <source>
        <dbReference type="Pfam" id="PF17900"/>
    </source>
</evidence>
<dbReference type="RefSeq" id="XP_030843326.1">
    <property type="nucleotide sequence ID" value="XM_030987466.1"/>
</dbReference>
<evidence type="ECO:0000256" key="4">
    <source>
        <dbReference type="ARBA" id="ARBA00022692"/>
    </source>
</evidence>
<keyword evidence="12" id="KW-0325">Glycoprotein</keyword>
<keyword evidence="11 17" id="KW-0472">Membrane</keyword>
<feature type="binding site" evidence="14">
    <location>
        <position position="382"/>
    </location>
    <ligand>
        <name>Zn(2+)</name>
        <dbReference type="ChEBI" id="CHEBI:29105"/>
        <note>catalytic</note>
    </ligand>
</feature>
<evidence type="ECO:0000256" key="10">
    <source>
        <dbReference type="ARBA" id="ARBA00023049"/>
    </source>
</evidence>
<feature type="domain" description="Peptidase M1 membrane alanine aminopeptidase" evidence="18">
    <location>
        <begin position="312"/>
        <end position="531"/>
    </location>
</feature>
<evidence type="ECO:0000313" key="20">
    <source>
        <dbReference type="EnsemblMetazoa" id="XP_030843326"/>
    </source>
</evidence>
<comment type="cofactor">
    <cofactor evidence="14">
        <name>Zn(2+)</name>
        <dbReference type="ChEBI" id="CHEBI:29105"/>
    </cofactor>
    <text evidence="14">Binds 1 zinc ion per subunit.</text>
</comment>
<keyword evidence="21" id="KW-1185">Reference proteome</keyword>
<comment type="subcellular location">
    <subcellularLocation>
        <location evidence="1">Membrane</location>
        <topology evidence="1">Single-pass type II membrane protein</topology>
    </subcellularLocation>
</comment>
<feature type="active site" description="Proton acceptor" evidence="13">
    <location>
        <position position="383"/>
    </location>
</feature>
<keyword evidence="4 17" id="KW-0812">Transmembrane</keyword>
<evidence type="ECO:0000256" key="7">
    <source>
        <dbReference type="ARBA" id="ARBA00022833"/>
    </source>
</evidence>
<dbReference type="Pfam" id="PF01433">
    <property type="entry name" value="Peptidase_M1"/>
    <property type="match status" value="1"/>
</dbReference>
<evidence type="ECO:0000256" key="5">
    <source>
        <dbReference type="ARBA" id="ARBA00022723"/>
    </source>
</evidence>
<dbReference type="FunFam" id="2.60.40.1730:FF:000012">
    <property type="entry name" value="Aminopeptidase N"/>
    <property type="match status" value="1"/>
</dbReference>
<evidence type="ECO:0000256" key="8">
    <source>
        <dbReference type="ARBA" id="ARBA00022968"/>
    </source>
</evidence>
<keyword evidence="10" id="KW-0482">Metalloprotease</keyword>
<evidence type="ECO:0000256" key="3">
    <source>
        <dbReference type="ARBA" id="ARBA00022670"/>
    </source>
</evidence>
<feature type="site" description="Transition state stabilizer" evidence="15">
    <location>
        <position position="468"/>
    </location>
</feature>
<feature type="binding site" evidence="14">
    <location>
        <position position="405"/>
    </location>
    <ligand>
        <name>Zn(2+)</name>
        <dbReference type="ChEBI" id="CHEBI:29105"/>
        <note>catalytic</note>
    </ligand>
</feature>
<keyword evidence="3" id="KW-0645">Protease</keyword>
<reference evidence="21" key="1">
    <citation type="submission" date="2015-02" db="EMBL/GenBank/DDBJ databases">
        <title>Genome sequencing for Strongylocentrotus purpuratus.</title>
        <authorList>
            <person name="Murali S."/>
            <person name="Liu Y."/>
            <person name="Vee V."/>
            <person name="English A."/>
            <person name="Wang M."/>
            <person name="Skinner E."/>
            <person name="Han Y."/>
            <person name="Muzny D.M."/>
            <person name="Worley K.C."/>
            <person name="Gibbs R.A."/>
        </authorList>
    </citation>
    <scope>NUCLEOTIDE SEQUENCE</scope>
</reference>
<accession>A0A7M7P3I2</accession>
<evidence type="ECO:0000256" key="2">
    <source>
        <dbReference type="ARBA" id="ARBA00010136"/>
    </source>
</evidence>
<dbReference type="OMA" id="WERMPLW"/>
<evidence type="ECO:0000256" key="15">
    <source>
        <dbReference type="PIRSR" id="PIRSR634016-4"/>
    </source>
</evidence>
<dbReference type="InterPro" id="IPR001930">
    <property type="entry name" value="Peptidase_M1"/>
</dbReference>
<evidence type="ECO:0000259" key="18">
    <source>
        <dbReference type="Pfam" id="PF01433"/>
    </source>
</evidence>
<dbReference type="Gene3D" id="2.60.40.1730">
    <property type="entry name" value="tricorn interacting facor f3 domain"/>
    <property type="match status" value="1"/>
</dbReference>
<comment type="similarity">
    <text evidence="2">Belongs to the peptidase M1 family.</text>
</comment>
<keyword evidence="7 14" id="KW-0862">Zinc</keyword>
<dbReference type="GeneID" id="115924707"/>
<dbReference type="FunFam" id="2.60.40.1910:FF:000006">
    <property type="entry name" value="Aminopeptidase"/>
    <property type="match status" value="1"/>
</dbReference>
<dbReference type="GO" id="GO:0005615">
    <property type="term" value="C:extracellular space"/>
    <property type="evidence" value="ECO:0000318"/>
    <property type="project" value="GO_Central"/>
</dbReference>
<protein>
    <recommendedName>
        <fullName evidence="22">Aminopeptidase</fullName>
    </recommendedName>
</protein>
<name>A0A7M7P3I2_STRPU</name>
<dbReference type="Gene3D" id="1.10.390.10">
    <property type="entry name" value="Neutral Protease Domain 2"/>
    <property type="match status" value="1"/>
</dbReference>
<dbReference type="Pfam" id="PF17900">
    <property type="entry name" value="Peptidase_M1_N"/>
    <property type="match status" value="1"/>
</dbReference>
<dbReference type="GO" id="GO:0043171">
    <property type="term" value="P:peptide catabolic process"/>
    <property type="evidence" value="ECO:0000318"/>
    <property type="project" value="GO_Central"/>
</dbReference>
<evidence type="ECO:0000256" key="6">
    <source>
        <dbReference type="ARBA" id="ARBA00022801"/>
    </source>
</evidence>
<dbReference type="OrthoDB" id="510539at2759"/>
<keyword evidence="8" id="KW-0735">Signal-anchor</keyword>
<evidence type="ECO:0000256" key="14">
    <source>
        <dbReference type="PIRSR" id="PIRSR634016-3"/>
    </source>
</evidence>
<evidence type="ECO:0000256" key="1">
    <source>
        <dbReference type="ARBA" id="ARBA00004606"/>
    </source>
</evidence>
<dbReference type="PANTHER" id="PTHR11533:SF301">
    <property type="entry name" value="AMINOPEPTIDASE"/>
    <property type="match status" value="1"/>
</dbReference>
<dbReference type="KEGG" id="spu:115924707"/>
<dbReference type="GO" id="GO:0016020">
    <property type="term" value="C:membrane"/>
    <property type="evidence" value="ECO:0007669"/>
    <property type="project" value="UniProtKB-SubCell"/>
</dbReference>
<reference evidence="20" key="2">
    <citation type="submission" date="2021-01" db="UniProtKB">
        <authorList>
            <consortium name="EnsemblMetazoa"/>
        </authorList>
    </citation>
    <scope>IDENTIFICATION</scope>
</reference>
<keyword evidence="6" id="KW-0378">Hydrolase</keyword>
<evidence type="ECO:0000256" key="12">
    <source>
        <dbReference type="ARBA" id="ARBA00023180"/>
    </source>
</evidence>
<sequence length="705" mass="80903">MTKSGQFELHDETGMKKTKGYFCSTLHLIVLAIVVVILLIVVGCMAYFLPDRPCKPPTSNGVVGEPTTTSPEEEWNGRLPRNLIPRIYHIYLKPYLLEEDVGPDTRLFTFDGQVKINMTCDVATDVITLHSKNITILSYELVDDVGNAVAVADVTYEDRYDFVHFHLDMVLEEGRSYELVIDYLGELLEGNTGFYRNSYEERGETRWYAASQMEATHARKALPCFDEPDLKAVFHTQIEHRADMAALTNGIEETEFETQDGWVKTAYRATPVMSNYLLAFVVGYFNYTEQYSDRGVRYRVWSRPEKIEATRYGLDIGVNMTTYFESYFNISFDLPKQDMIATSVGGAMENWGLIIYVESYLLFDNKIDSAEDKQGVTTVVAHELAHQWTGNLVTCAWWNDIWLNEGITTYLADLGIDSAKPTWRIHEQFPIVYETVFKTDARVTSRPVRPPPVDTPDEISELFEDISYYKGAQITRMLRNMLGEEVFMSGIRHYLNRHKMDVVVTDNLWAAFTEVDKGIGDNDVKKIMDTWTLQMGFPVVDMRRINDHQVNASQERFLVDHDAEADDKYGDLGYLWYIYLTYTQKTGANFEMPLSTWIQKEPWALVELSPSMGNEDWYLANVKQSGFFRVDYDDENWARLGKQLIDDHTLSMNSAMSQARQSVVFVNGARVKCLIRGCRPHNDGSRTPTPWTFTPQSTIPRTTTL</sequence>
<dbReference type="SUPFAM" id="SSF63737">
    <property type="entry name" value="Leukotriene A4 hydrolase N-terminal domain"/>
    <property type="match status" value="1"/>
</dbReference>
<evidence type="ECO:0000313" key="21">
    <source>
        <dbReference type="Proteomes" id="UP000007110"/>
    </source>
</evidence>
<evidence type="ECO:0000256" key="17">
    <source>
        <dbReference type="SAM" id="Phobius"/>
    </source>
</evidence>
<evidence type="ECO:0000256" key="13">
    <source>
        <dbReference type="PIRSR" id="PIRSR634016-1"/>
    </source>
</evidence>
<dbReference type="AlphaFoldDB" id="A0A7M7P3I2"/>
<evidence type="ECO:0000256" key="11">
    <source>
        <dbReference type="ARBA" id="ARBA00023136"/>
    </source>
</evidence>
<evidence type="ECO:0000256" key="9">
    <source>
        <dbReference type="ARBA" id="ARBA00022989"/>
    </source>
</evidence>
<dbReference type="GO" id="GO:0006508">
    <property type="term" value="P:proteolysis"/>
    <property type="evidence" value="ECO:0000318"/>
    <property type="project" value="GO_Central"/>
</dbReference>
<keyword evidence="5 14" id="KW-0479">Metal-binding</keyword>
<feature type="transmembrane region" description="Helical" evidence="17">
    <location>
        <begin position="21"/>
        <end position="49"/>
    </location>
</feature>
<dbReference type="InterPro" id="IPR050344">
    <property type="entry name" value="Peptidase_M1_aminopeptidases"/>
</dbReference>
<dbReference type="Gene3D" id="2.60.40.1910">
    <property type="match status" value="1"/>
</dbReference>
<evidence type="ECO:0000256" key="16">
    <source>
        <dbReference type="SAM" id="MobiDB-lite"/>
    </source>
</evidence>
<dbReference type="FunFam" id="1.10.390.10:FF:000044">
    <property type="entry name" value="Aminopeptidase"/>
    <property type="match status" value="1"/>
</dbReference>
<dbReference type="EnsemblMetazoa" id="XM_030987466">
    <property type="protein sequence ID" value="XP_030843326"/>
    <property type="gene ID" value="LOC115924707"/>
</dbReference>
<dbReference type="GO" id="GO:0008270">
    <property type="term" value="F:zinc ion binding"/>
    <property type="evidence" value="ECO:0007669"/>
    <property type="project" value="InterPro"/>
</dbReference>
<dbReference type="InterPro" id="IPR027268">
    <property type="entry name" value="Peptidase_M4/M1_CTD_sf"/>
</dbReference>
<dbReference type="InterPro" id="IPR034016">
    <property type="entry name" value="M1_APN-typ"/>
</dbReference>
<dbReference type="FunFam" id="1.10.390.10:FF:000033">
    <property type="entry name" value="Endoplasmic reticulum aminopeptidase 1b"/>
    <property type="match status" value="1"/>
</dbReference>
<dbReference type="SUPFAM" id="SSF55486">
    <property type="entry name" value="Metalloproteases ('zincins'), catalytic domain"/>
    <property type="match status" value="1"/>
</dbReference>
<evidence type="ECO:0008006" key="22">
    <source>
        <dbReference type="Google" id="ProtNLM"/>
    </source>
</evidence>
<dbReference type="InParanoid" id="A0A7M7P3I2"/>
<feature type="domain" description="Aminopeptidase N-like N-terminal" evidence="19">
    <location>
        <begin position="87"/>
        <end position="277"/>
    </location>
</feature>
<feature type="region of interest" description="Disordered" evidence="16">
    <location>
        <begin position="685"/>
        <end position="705"/>
    </location>
</feature>
<dbReference type="Proteomes" id="UP000007110">
    <property type="component" value="Unassembled WGS sequence"/>
</dbReference>
<organism evidence="20 21">
    <name type="scientific">Strongylocentrotus purpuratus</name>
    <name type="common">Purple sea urchin</name>
    <dbReference type="NCBI Taxonomy" id="7668"/>
    <lineage>
        <taxon>Eukaryota</taxon>
        <taxon>Metazoa</taxon>
        <taxon>Echinodermata</taxon>
        <taxon>Eleutherozoa</taxon>
        <taxon>Echinozoa</taxon>
        <taxon>Echinoidea</taxon>
        <taxon>Euechinoidea</taxon>
        <taxon>Echinacea</taxon>
        <taxon>Camarodonta</taxon>
        <taxon>Echinidea</taxon>
        <taxon>Strongylocentrotidae</taxon>
        <taxon>Strongylocentrotus</taxon>
    </lineage>
</organism>
<dbReference type="InterPro" id="IPR045357">
    <property type="entry name" value="Aminopeptidase_N-like_N"/>
</dbReference>